<evidence type="ECO:0000313" key="2">
    <source>
        <dbReference type="Proteomes" id="UP000492821"/>
    </source>
</evidence>
<proteinExistence type="predicted"/>
<feature type="region of interest" description="Disordered" evidence="1">
    <location>
        <begin position="97"/>
        <end position="157"/>
    </location>
</feature>
<accession>A0A7E4W350</accession>
<sequence length="157" mass="17320">MYAGFLMDKEEHWTWRKRHCRMLLCVGGTLDVAAYGGEIQTRSVEAVSKPAPAFDKNPKAQKLSGGTLAMAVDPHAADSQPREAVSVEGREIHSVEAVSKPTPAYDKNAKAQKQLGGTSDMAVVTRRPRPGHVLGWACQSRPQRQSRRQKRQTGLEK</sequence>
<organism evidence="2 3">
    <name type="scientific">Panagrellus redivivus</name>
    <name type="common">Microworm</name>
    <dbReference type="NCBI Taxonomy" id="6233"/>
    <lineage>
        <taxon>Eukaryota</taxon>
        <taxon>Metazoa</taxon>
        <taxon>Ecdysozoa</taxon>
        <taxon>Nematoda</taxon>
        <taxon>Chromadorea</taxon>
        <taxon>Rhabditida</taxon>
        <taxon>Tylenchina</taxon>
        <taxon>Panagrolaimomorpha</taxon>
        <taxon>Panagrolaimoidea</taxon>
        <taxon>Panagrolaimidae</taxon>
        <taxon>Panagrellus</taxon>
    </lineage>
</organism>
<name>A0A7E4W350_PANRE</name>
<evidence type="ECO:0000313" key="3">
    <source>
        <dbReference type="WBParaSite" id="Pan_g6789.t1"/>
    </source>
</evidence>
<protein>
    <submittedName>
        <fullName evidence="3">DUF4150 domain-containing protein</fullName>
    </submittedName>
</protein>
<dbReference type="WBParaSite" id="Pan_g6789.t1">
    <property type="protein sequence ID" value="Pan_g6789.t1"/>
    <property type="gene ID" value="Pan_g6789"/>
</dbReference>
<dbReference type="AlphaFoldDB" id="A0A7E4W350"/>
<dbReference type="Proteomes" id="UP000492821">
    <property type="component" value="Unassembled WGS sequence"/>
</dbReference>
<keyword evidence="2" id="KW-1185">Reference proteome</keyword>
<evidence type="ECO:0000256" key="1">
    <source>
        <dbReference type="SAM" id="MobiDB-lite"/>
    </source>
</evidence>
<reference evidence="3" key="2">
    <citation type="submission" date="2020-10" db="UniProtKB">
        <authorList>
            <consortium name="WormBaseParasite"/>
        </authorList>
    </citation>
    <scope>IDENTIFICATION</scope>
</reference>
<reference evidence="2" key="1">
    <citation type="journal article" date="2013" name="Genetics">
        <title>The draft genome and transcriptome of Panagrellus redivivus are shaped by the harsh demands of a free-living lifestyle.</title>
        <authorList>
            <person name="Srinivasan J."/>
            <person name="Dillman A.R."/>
            <person name="Macchietto M.G."/>
            <person name="Heikkinen L."/>
            <person name="Lakso M."/>
            <person name="Fracchia K.M."/>
            <person name="Antoshechkin I."/>
            <person name="Mortazavi A."/>
            <person name="Wong G."/>
            <person name="Sternberg P.W."/>
        </authorList>
    </citation>
    <scope>NUCLEOTIDE SEQUENCE [LARGE SCALE GENOMIC DNA]</scope>
    <source>
        <strain evidence="2">MT8872</strain>
    </source>
</reference>